<dbReference type="HAMAP" id="MF_00017">
    <property type="entry name" value="RecR"/>
    <property type="match status" value="1"/>
</dbReference>
<keyword evidence="5 7" id="KW-0233">DNA recombination</keyword>
<evidence type="ECO:0000313" key="10">
    <source>
        <dbReference type="Proteomes" id="UP000321561"/>
    </source>
</evidence>
<protein>
    <recommendedName>
        <fullName evidence="7">Recombination protein RecR</fullName>
    </recommendedName>
</protein>
<dbReference type="InterPro" id="IPR015967">
    <property type="entry name" value="Rcmb_RecR_Znf"/>
</dbReference>
<dbReference type="InterPro" id="IPR034137">
    <property type="entry name" value="TOPRIM_RecR"/>
</dbReference>
<dbReference type="PANTHER" id="PTHR30446:SF0">
    <property type="entry name" value="RECOMBINATION PROTEIN RECR"/>
    <property type="match status" value="1"/>
</dbReference>
<sequence>MKKLNDLIDVFAKLPGIGRKSAARIAFDVLDRSEADIDRMLEIIKDSHANIKHCEICGNLSENDICEICANDKRDKEVICVVEGVRDVIAFEKSETYNGLYHVLGGKIDPLNGVTIEDLNLRKLMNRLNEDVKEVILALNPDLEGETTSLYLTKFLKEKNIKISKIASGIPMGGNIEYTDMATLGRSLEGRVNVDDVDK</sequence>
<dbReference type="NCBIfam" id="TIGR00615">
    <property type="entry name" value="recR"/>
    <property type="match status" value="1"/>
</dbReference>
<evidence type="ECO:0000256" key="7">
    <source>
        <dbReference type="HAMAP-Rule" id="MF_00017"/>
    </source>
</evidence>
<feature type="zinc finger region" description="C4-type" evidence="7">
    <location>
        <begin position="54"/>
        <end position="69"/>
    </location>
</feature>
<dbReference type="PANTHER" id="PTHR30446">
    <property type="entry name" value="RECOMBINATION PROTEIN RECR"/>
    <property type="match status" value="1"/>
</dbReference>
<evidence type="ECO:0000256" key="2">
    <source>
        <dbReference type="ARBA" id="ARBA00022763"/>
    </source>
</evidence>
<dbReference type="RefSeq" id="WP_147005712.1">
    <property type="nucleotide sequence ID" value="NZ_AP019846.1"/>
</dbReference>
<keyword evidence="2 7" id="KW-0227">DNA damage</keyword>
<evidence type="ECO:0000313" key="9">
    <source>
        <dbReference type="EMBL" id="BBM59719.1"/>
    </source>
</evidence>
<dbReference type="Gene3D" id="3.40.1360.10">
    <property type="match status" value="1"/>
</dbReference>
<keyword evidence="4 7" id="KW-0862">Zinc</keyword>
<evidence type="ECO:0000256" key="6">
    <source>
        <dbReference type="ARBA" id="ARBA00023204"/>
    </source>
</evidence>
<proteinExistence type="inferred from homology"/>
<evidence type="ECO:0000256" key="5">
    <source>
        <dbReference type="ARBA" id="ARBA00023172"/>
    </source>
</evidence>
<dbReference type="PROSITE" id="PS50880">
    <property type="entry name" value="TOPRIM"/>
    <property type="match status" value="1"/>
</dbReference>
<evidence type="ECO:0000256" key="4">
    <source>
        <dbReference type="ARBA" id="ARBA00022833"/>
    </source>
</evidence>
<organism evidence="9 10">
    <name type="scientific">Leptotrichia hongkongensis</name>
    <dbReference type="NCBI Taxonomy" id="554406"/>
    <lineage>
        <taxon>Bacteria</taxon>
        <taxon>Fusobacteriati</taxon>
        <taxon>Fusobacteriota</taxon>
        <taxon>Fusobacteriia</taxon>
        <taxon>Fusobacteriales</taxon>
        <taxon>Leptotrichiaceae</taxon>
        <taxon>Leptotrichia</taxon>
    </lineage>
</organism>
<keyword evidence="6 7" id="KW-0234">DNA repair</keyword>
<gene>
    <name evidence="7" type="primary">recR</name>
    <name evidence="9" type="ORF">JMUB5056_1304</name>
</gene>
<evidence type="ECO:0000256" key="3">
    <source>
        <dbReference type="ARBA" id="ARBA00022771"/>
    </source>
</evidence>
<dbReference type="Pfam" id="PF21175">
    <property type="entry name" value="RecR_C"/>
    <property type="match status" value="1"/>
</dbReference>
<dbReference type="GO" id="GO:0006310">
    <property type="term" value="P:DNA recombination"/>
    <property type="evidence" value="ECO:0007669"/>
    <property type="project" value="UniProtKB-UniRule"/>
</dbReference>
<dbReference type="GO" id="GO:0003677">
    <property type="term" value="F:DNA binding"/>
    <property type="evidence" value="ECO:0007669"/>
    <property type="project" value="UniProtKB-UniRule"/>
</dbReference>
<dbReference type="Pfam" id="PF02132">
    <property type="entry name" value="RecR_ZnF"/>
    <property type="match status" value="1"/>
</dbReference>
<dbReference type="InterPro" id="IPR000093">
    <property type="entry name" value="DNA_Rcmb_RecR"/>
</dbReference>
<dbReference type="InterPro" id="IPR006171">
    <property type="entry name" value="TOPRIM_dom"/>
</dbReference>
<dbReference type="GO" id="GO:0008270">
    <property type="term" value="F:zinc ion binding"/>
    <property type="evidence" value="ECO:0007669"/>
    <property type="project" value="UniProtKB-KW"/>
</dbReference>
<dbReference type="EMBL" id="AP019846">
    <property type="protein sequence ID" value="BBM59719.1"/>
    <property type="molecule type" value="Genomic_DNA"/>
</dbReference>
<dbReference type="AlphaFoldDB" id="A0A510L8R3"/>
<keyword evidence="3 7" id="KW-0863">Zinc-finger</keyword>
<dbReference type="InterPro" id="IPR023627">
    <property type="entry name" value="Rcmb_RecR"/>
</dbReference>
<dbReference type="Proteomes" id="UP000321561">
    <property type="component" value="Chromosome"/>
</dbReference>
<comment type="similarity">
    <text evidence="7">Belongs to the RecR family.</text>
</comment>
<evidence type="ECO:0000256" key="1">
    <source>
        <dbReference type="ARBA" id="ARBA00022723"/>
    </source>
</evidence>
<dbReference type="Gene3D" id="3.30.60.80">
    <property type="match status" value="1"/>
</dbReference>
<dbReference type="GO" id="GO:0006281">
    <property type="term" value="P:DNA repair"/>
    <property type="evidence" value="ECO:0007669"/>
    <property type="project" value="UniProtKB-UniRule"/>
</dbReference>
<name>A0A510L8R3_9FUSO</name>
<dbReference type="Gene3D" id="6.10.250.240">
    <property type="match status" value="1"/>
</dbReference>
<keyword evidence="1 7" id="KW-0479">Metal-binding</keyword>
<comment type="function">
    <text evidence="7">May play a role in DNA repair. It seems to be involved in an RecBC-independent recombinational process of DNA repair. It may act with RecF and RecO.</text>
</comment>
<dbReference type="OrthoDB" id="9802672at2"/>
<evidence type="ECO:0000259" key="8">
    <source>
        <dbReference type="PROSITE" id="PS50880"/>
    </source>
</evidence>
<reference evidence="9 10" key="1">
    <citation type="submission" date="2019-07" db="EMBL/GenBank/DDBJ databases">
        <title>Complete Genome Sequence of Leptotrichia hongkongensis Strain JMUB5056.</title>
        <authorList>
            <person name="Watanabe S."/>
            <person name="Cui L."/>
        </authorList>
    </citation>
    <scope>NUCLEOTIDE SEQUENCE [LARGE SCALE GENOMIC DNA]</scope>
    <source>
        <strain evidence="9 10">JMUB5056</strain>
    </source>
</reference>
<accession>A0A510L8R3</accession>
<dbReference type="SMART" id="SM00493">
    <property type="entry name" value="TOPRIM"/>
    <property type="match status" value="1"/>
</dbReference>
<dbReference type="KEGG" id="lhg:JMUB5056_1304"/>
<dbReference type="Gene3D" id="1.10.8.420">
    <property type="entry name" value="RecR Domain 1"/>
    <property type="match status" value="1"/>
</dbReference>
<dbReference type="SUPFAM" id="SSF111304">
    <property type="entry name" value="Recombination protein RecR"/>
    <property type="match status" value="1"/>
</dbReference>
<dbReference type="PROSITE" id="PS01300">
    <property type="entry name" value="RECR"/>
    <property type="match status" value="1"/>
</dbReference>
<feature type="domain" description="Toprim" evidence="8">
    <location>
        <begin position="77"/>
        <end position="171"/>
    </location>
</feature>
<dbReference type="CDD" id="cd01025">
    <property type="entry name" value="TOPRIM_recR"/>
    <property type="match status" value="1"/>
</dbReference>
<dbReference type="Pfam" id="PF21176">
    <property type="entry name" value="RecR_HhH"/>
    <property type="match status" value="1"/>
</dbReference>
<dbReference type="Pfam" id="PF13662">
    <property type="entry name" value="Toprim_4"/>
    <property type="match status" value="1"/>
</dbReference>